<dbReference type="Pfam" id="PF04212">
    <property type="entry name" value="MIT"/>
    <property type="match status" value="1"/>
</dbReference>
<gene>
    <name evidence="5" type="primary">LOC101888539</name>
</gene>
<dbReference type="InterPro" id="IPR038113">
    <property type="entry name" value="MITD1_C_sf"/>
</dbReference>
<organism evidence="4 5">
    <name type="scientific">Musca domestica</name>
    <name type="common">House fly</name>
    <dbReference type="NCBI Taxonomy" id="7370"/>
    <lineage>
        <taxon>Eukaryota</taxon>
        <taxon>Metazoa</taxon>
        <taxon>Ecdysozoa</taxon>
        <taxon>Arthropoda</taxon>
        <taxon>Hexapoda</taxon>
        <taxon>Insecta</taxon>
        <taxon>Pterygota</taxon>
        <taxon>Neoptera</taxon>
        <taxon>Endopterygota</taxon>
        <taxon>Diptera</taxon>
        <taxon>Brachycera</taxon>
        <taxon>Muscomorpha</taxon>
        <taxon>Muscoidea</taxon>
        <taxon>Muscidae</taxon>
        <taxon>Musca</taxon>
    </lineage>
</organism>
<dbReference type="RefSeq" id="XP_005186366.2">
    <property type="nucleotide sequence ID" value="XM_005186309.4"/>
</dbReference>
<evidence type="ECO:0000313" key="4">
    <source>
        <dbReference type="Proteomes" id="UP001652621"/>
    </source>
</evidence>
<dbReference type="VEuPathDB" id="VectorBase:MDOA011620"/>
<evidence type="ECO:0000256" key="1">
    <source>
        <dbReference type="ARBA" id="ARBA00022677"/>
    </source>
</evidence>
<evidence type="ECO:0000256" key="2">
    <source>
        <dbReference type="ARBA" id="ARBA00022902"/>
    </source>
</evidence>
<reference evidence="5" key="1">
    <citation type="submission" date="2025-08" db="UniProtKB">
        <authorList>
            <consortium name="RefSeq"/>
        </authorList>
    </citation>
    <scope>IDENTIFICATION</scope>
    <source>
        <strain evidence="5">Aabys</strain>
        <tissue evidence="5">Whole body</tissue>
    </source>
</reference>
<accession>A0A9J7CW44</accession>
<dbReference type="InterPro" id="IPR007330">
    <property type="entry name" value="MIT_dom"/>
</dbReference>
<keyword evidence="2" id="KW-0524">Neurogenesis</keyword>
<keyword evidence="1" id="KW-0551">Lipid droplet</keyword>
<name>A0A9J7CW44_MUSDO</name>
<dbReference type="OrthoDB" id="19553at2759"/>
<feature type="domain" description="MIT" evidence="3">
    <location>
        <begin position="3"/>
        <end position="73"/>
    </location>
</feature>
<dbReference type="STRING" id="7370.T1PJ68"/>
<dbReference type="Gene3D" id="1.20.58.80">
    <property type="entry name" value="Phosphotransferase system, lactose/cellobiose-type IIA subunit"/>
    <property type="match status" value="1"/>
</dbReference>
<dbReference type="InterPro" id="IPR036181">
    <property type="entry name" value="MIT_dom_sf"/>
</dbReference>
<dbReference type="VEuPathDB" id="VectorBase:MDOMA2_018993"/>
<dbReference type="PANTHER" id="PTHR21222:SF1">
    <property type="entry name" value="MIT DOMAIN-CONTAINING PROTEIN 1"/>
    <property type="match status" value="1"/>
</dbReference>
<dbReference type="Proteomes" id="UP001652621">
    <property type="component" value="Unplaced"/>
</dbReference>
<dbReference type="eggNOG" id="KOG4509">
    <property type="taxonomic scope" value="Eukaryota"/>
</dbReference>
<evidence type="ECO:0000313" key="5">
    <source>
        <dbReference type="RefSeq" id="XP_005186366.2"/>
    </source>
</evidence>
<dbReference type="InterPro" id="IPR052817">
    <property type="entry name" value="MIT_domain_contain_protein1"/>
</dbReference>
<evidence type="ECO:0000259" key="3">
    <source>
        <dbReference type="SMART" id="SM00745"/>
    </source>
</evidence>
<dbReference type="SMART" id="SM00745">
    <property type="entry name" value="MIT"/>
    <property type="match status" value="1"/>
</dbReference>
<dbReference type="GeneID" id="101888539"/>
<protein>
    <submittedName>
        <fullName evidence="5">MIT domain-containing protein 1</fullName>
    </submittedName>
</protein>
<dbReference type="Gene3D" id="3.30.870.30">
    <property type="entry name" value="MITD, C-terminal phospholipase D-like domain"/>
    <property type="match status" value="1"/>
</dbReference>
<dbReference type="Pfam" id="PF16565">
    <property type="entry name" value="MIT_C"/>
    <property type="match status" value="1"/>
</dbReference>
<dbReference type="PANTHER" id="PTHR21222">
    <property type="entry name" value="MIT DOMAIN-CONTAINING PROTEIN 1"/>
    <property type="match status" value="1"/>
</dbReference>
<dbReference type="SUPFAM" id="SSF116846">
    <property type="entry name" value="MIT domain"/>
    <property type="match status" value="1"/>
</dbReference>
<sequence length="234" mass="27103">MNAKDILIKAVQCDKDGRILEAQDLYQDGIQILMEVVGDEKDSNKKKVYLERIKEYIDRAEQIKLRVQRHMESGEIVANIPIDENSTGHSYKSLFGKYMNADVKEILIDEPYIAERYQFQNFVVLLELAAKQCKNLKYVRLVTKPDPKNTAEQNSILNLIKTDLQGRNITLSIKYETTLHDRKIILSNGYIIKIGRGLHFFKATNPRYSLGLCDYDFRNCLQTDVDICRTKTFS</sequence>
<proteinExistence type="predicted"/>
<dbReference type="InterPro" id="IPR032341">
    <property type="entry name" value="MITD1_C"/>
</dbReference>
<keyword evidence="4" id="KW-1185">Reference proteome</keyword>